<dbReference type="Pfam" id="PF00450">
    <property type="entry name" value="Peptidase_S10"/>
    <property type="match status" value="1"/>
</dbReference>
<comment type="caution">
    <text evidence="2">The sequence shown here is derived from an EMBL/GenBank/DDBJ whole genome shotgun (WGS) entry which is preliminary data.</text>
</comment>
<name>A0AAQ4DGF4_AMBAM</name>
<dbReference type="AlphaFoldDB" id="A0AAQ4DGF4"/>
<dbReference type="SUPFAM" id="SSF53474">
    <property type="entry name" value="alpha/beta-Hydrolases"/>
    <property type="match status" value="1"/>
</dbReference>
<dbReference type="InterPro" id="IPR001563">
    <property type="entry name" value="Peptidase_S10"/>
</dbReference>
<comment type="similarity">
    <text evidence="1">Belongs to the peptidase S10 family.</text>
</comment>
<proteinExistence type="inferred from homology"/>
<dbReference type="Gene3D" id="3.40.50.1820">
    <property type="entry name" value="alpha/beta hydrolase"/>
    <property type="match status" value="1"/>
</dbReference>
<evidence type="ECO:0008006" key="4">
    <source>
        <dbReference type="Google" id="ProtNLM"/>
    </source>
</evidence>
<dbReference type="GO" id="GO:0006508">
    <property type="term" value="P:proteolysis"/>
    <property type="evidence" value="ECO:0007669"/>
    <property type="project" value="InterPro"/>
</dbReference>
<accession>A0AAQ4DGF4</accession>
<evidence type="ECO:0000313" key="3">
    <source>
        <dbReference type="Proteomes" id="UP001321473"/>
    </source>
</evidence>
<evidence type="ECO:0000256" key="1">
    <source>
        <dbReference type="ARBA" id="ARBA00009431"/>
    </source>
</evidence>
<dbReference type="GO" id="GO:0004185">
    <property type="term" value="F:serine-type carboxypeptidase activity"/>
    <property type="evidence" value="ECO:0007669"/>
    <property type="project" value="InterPro"/>
</dbReference>
<sequence>MLQYFAYVNKSEFKEAIHVGKDGHFQLVNESLIYSLVPDLAHDISPQIELLLNESRVLFYTGQMDTVFPATNLQAYFRSLNWTHDSEYRNAPRVPWTPYDGCPGMCGYKTTVHNFTEVILFGAGHYAAVDKPDEAYYLMTEFITPNK</sequence>
<protein>
    <recommendedName>
        <fullName evidence="4">Serine carboxypeptidase</fullName>
    </recommendedName>
</protein>
<keyword evidence="3" id="KW-1185">Reference proteome</keyword>
<evidence type="ECO:0000313" key="2">
    <source>
        <dbReference type="EMBL" id="KAK8761544.1"/>
    </source>
</evidence>
<reference evidence="2 3" key="1">
    <citation type="journal article" date="2023" name="Arcadia Sci">
        <title>De novo assembly of a long-read Amblyomma americanum tick genome.</title>
        <authorList>
            <person name="Chou S."/>
            <person name="Poskanzer K.E."/>
            <person name="Rollins M."/>
            <person name="Thuy-Boun P.S."/>
        </authorList>
    </citation>
    <scope>NUCLEOTIDE SEQUENCE [LARGE SCALE GENOMIC DNA]</scope>
    <source>
        <strain evidence="2">F_SG_1</strain>
        <tissue evidence="2">Salivary glands</tissue>
    </source>
</reference>
<dbReference type="EMBL" id="JARKHS020031030">
    <property type="protein sequence ID" value="KAK8761544.1"/>
    <property type="molecule type" value="Genomic_DNA"/>
</dbReference>
<organism evidence="2 3">
    <name type="scientific">Amblyomma americanum</name>
    <name type="common">Lone star tick</name>
    <dbReference type="NCBI Taxonomy" id="6943"/>
    <lineage>
        <taxon>Eukaryota</taxon>
        <taxon>Metazoa</taxon>
        <taxon>Ecdysozoa</taxon>
        <taxon>Arthropoda</taxon>
        <taxon>Chelicerata</taxon>
        <taxon>Arachnida</taxon>
        <taxon>Acari</taxon>
        <taxon>Parasitiformes</taxon>
        <taxon>Ixodida</taxon>
        <taxon>Ixodoidea</taxon>
        <taxon>Ixodidae</taxon>
        <taxon>Amblyomminae</taxon>
        <taxon>Amblyomma</taxon>
    </lineage>
</organism>
<dbReference type="Proteomes" id="UP001321473">
    <property type="component" value="Unassembled WGS sequence"/>
</dbReference>
<gene>
    <name evidence="2" type="ORF">V5799_027186</name>
</gene>
<dbReference type="InterPro" id="IPR029058">
    <property type="entry name" value="AB_hydrolase_fold"/>
</dbReference>